<dbReference type="GO" id="GO:0043856">
    <property type="term" value="F:anti-sigma factor antagonist activity"/>
    <property type="evidence" value="ECO:0007669"/>
    <property type="project" value="TreeGrafter"/>
</dbReference>
<dbReference type="InterPro" id="IPR002645">
    <property type="entry name" value="STAS_dom"/>
</dbReference>
<sequence length="175" mass="20160">MMSLSYLSIKGAKMNKGKIFFKELENSLILRLVGDIRYTDIFGFDKLIEETIKNKKFSKILIDLSDTVSIDSTNLGELAKIANYTKKEFNKKPIIFSPNDDMIYLLNKLGFSTVFNIINRQQAIQSGFSEIKNVSDDKEKTPRIILENHRELAMLSDDNKKLFKNIIANLEKEIK</sequence>
<dbReference type="Gene3D" id="3.30.750.24">
    <property type="entry name" value="STAS domain"/>
    <property type="match status" value="1"/>
</dbReference>
<protein>
    <recommendedName>
        <fullName evidence="1">STAS domain-containing protein</fullName>
    </recommendedName>
</protein>
<dbReference type="SUPFAM" id="SSF52091">
    <property type="entry name" value="SpoIIaa-like"/>
    <property type="match status" value="1"/>
</dbReference>
<feature type="domain" description="STAS" evidence="1">
    <location>
        <begin position="17"/>
        <end position="131"/>
    </location>
</feature>
<dbReference type="CDD" id="cd07043">
    <property type="entry name" value="STAS_anti-anti-sigma_factors"/>
    <property type="match status" value="1"/>
</dbReference>
<dbReference type="AlphaFoldDB" id="A0A2N5ZMA3"/>
<dbReference type="PANTHER" id="PTHR33495:SF2">
    <property type="entry name" value="ANTI-SIGMA FACTOR ANTAGONIST TM_1081-RELATED"/>
    <property type="match status" value="1"/>
</dbReference>
<dbReference type="InterPro" id="IPR036513">
    <property type="entry name" value="STAS_dom_sf"/>
</dbReference>
<gene>
    <name evidence="2" type="ORF">C0601_00815</name>
</gene>
<evidence type="ECO:0000259" key="1">
    <source>
        <dbReference type="PROSITE" id="PS50801"/>
    </source>
</evidence>
<dbReference type="PANTHER" id="PTHR33495">
    <property type="entry name" value="ANTI-SIGMA FACTOR ANTAGONIST TM_1081-RELATED-RELATED"/>
    <property type="match status" value="1"/>
</dbReference>
<accession>A0A2N5ZMA3</accession>
<dbReference type="PROSITE" id="PS50801">
    <property type="entry name" value="STAS"/>
    <property type="match status" value="1"/>
</dbReference>
<proteinExistence type="predicted"/>
<dbReference type="Proteomes" id="UP000234857">
    <property type="component" value="Unassembled WGS sequence"/>
</dbReference>
<reference evidence="2 3" key="1">
    <citation type="submission" date="2017-11" db="EMBL/GenBank/DDBJ databases">
        <title>Genome-resolved metagenomics identifies genetic mobility, metabolic interactions, and unexpected diversity in perchlorate-reducing communities.</title>
        <authorList>
            <person name="Barnum T.P."/>
            <person name="Figueroa I.A."/>
            <person name="Carlstrom C.I."/>
            <person name="Lucas L.N."/>
            <person name="Engelbrektson A.L."/>
            <person name="Coates J.D."/>
        </authorList>
    </citation>
    <scope>NUCLEOTIDE SEQUENCE [LARGE SCALE GENOMIC DNA]</scope>
    <source>
        <strain evidence="2">BM706</strain>
    </source>
</reference>
<dbReference type="EMBL" id="PKTG01000018">
    <property type="protein sequence ID" value="PLX19814.1"/>
    <property type="molecule type" value="Genomic_DNA"/>
</dbReference>
<organism evidence="2 3">
    <name type="scientific">Muiribacterium halophilum</name>
    <dbReference type="NCBI Taxonomy" id="2053465"/>
    <lineage>
        <taxon>Bacteria</taxon>
        <taxon>Candidatus Muiribacteriota</taxon>
        <taxon>Candidatus Muiribacteriia</taxon>
        <taxon>Candidatus Muiribacteriales</taxon>
        <taxon>Candidatus Muiribacteriaceae</taxon>
        <taxon>Candidatus Muiribacterium</taxon>
    </lineage>
</organism>
<name>A0A2N5ZMA3_MUIH1</name>
<evidence type="ECO:0000313" key="2">
    <source>
        <dbReference type="EMBL" id="PLX19814.1"/>
    </source>
</evidence>
<comment type="caution">
    <text evidence="2">The sequence shown here is derived from an EMBL/GenBank/DDBJ whole genome shotgun (WGS) entry which is preliminary data.</text>
</comment>
<evidence type="ECO:0000313" key="3">
    <source>
        <dbReference type="Proteomes" id="UP000234857"/>
    </source>
</evidence>
<dbReference type="Pfam" id="PF01740">
    <property type="entry name" value="STAS"/>
    <property type="match status" value="1"/>
</dbReference>